<dbReference type="PROSITE" id="PS50234">
    <property type="entry name" value="VWFA"/>
    <property type="match status" value="1"/>
</dbReference>
<dbReference type="GeneID" id="36591045"/>
<dbReference type="PANTHER" id="PTHR48011">
    <property type="entry name" value="CCR4-NOT TRANSCRIPTIONAL COMPLEX SUBUNIT CAF120-RELATED"/>
    <property type="match status" value="1"/>
</dbReference>
<feature type="domain" description="VWFA" evidence="3">
    <location>
        <begin position="848"/>
        <end position="1008"/>
    </location>
</feature>
<organism evidence="4 5">
    <name type="scientific">Hyaloscypha bicolor E</name>
    <dbReference type="NCBI Taxonomy" id="1095630"/>
    <lineage>
        <taxon>Eukaryota</taxon>
        <taxon>Fungi</taxon>
        <taxon>Dikarya</taxon>
        <taxon>Ascomycota</taxon>
        <taxon>Pezizomycotina</taxon>
        <taxon>Leotiomycetes</taxon>
        <taxon>Helotiales</taxon>
        <taxon>Hyaloscyphaceae</taxon>
        <taxon>Hyaloscypha</taxon>
        <taxon>Hyaloscypha bicolor</taxon>
    </lineage>
</organism>
<evidence type="ECO:0000259" key="2">
    <source>
        <dbReference type="PROSITE" id="PS50011"/>
    </source>
</evidence>
<dbReference type="InParanoid" id="A0A2J6TFN9"/>
<feature type="compositionally biased region" description="Polar residues" evidence="1">
    <location>
        <begin position="1043"/>
        <end position="1060"/>
    </location>
</feature>
<feature type="domain" description="Protein kinase" evidence="2">
    <location>
        <begin position="204"/>
        <end position="535"/>
    </location>
</feature>
<evidence type="ECO:0000256" key="1">
    <source>
        <dbReference type="SAM" id="MobiDB-lite"/>
    </source>
</evidence>
<evidence type="ECO:0000313" key="5">
    <source>
        <dbReference type="Proteomes" id="UP000235371"/>
    </source>
</evidence>
<dbReference type="AlphaFoldDB" id="A0A2J6TFN9"/>
<dbReference type="SUPFAM" id="SSF56112">
    <property type="entry name" value="Protein kinase-like (PK-like)"/>
    <property type="match status" value="1"/>
</dbReference>
<keyword evidence="5" id="KW-1185">Reference proteome</keyword>
<dbReference type="Pfam" id="PF00069">
    <property type="entry name" value="Pkinase"/>
    <property type="match status" value="1"/>
</dbReference>
<dbReference type="PROSITE" id="PS50011">
    <property type="entry name" value="PROTEIN_KINASE_DOM"/>
    <property type="match status" value="1"/>
</dbReference>
<evidence type="ECO:0000259" key="3">
    <source>
        <dbReference type="PROSITE" id="PS50234"/>
    </source>
</evidence>
<evidence type="ECO:0008006" key="6">
    <source>
        <dbReference type="Google" id="ProtNLM"/>
    </source>
</evidence>
<dbReference type="Proteomes" id="UP000235371">
    <property type="component" value="Unassembled WGS sequence"/>
</dbReference>
<dbReference type="RefSeq" id="XP_024738749.1">
    <property type="nucleotide sequence ID" value="XM_024882968.1"/>
</dbReference>
<dbReference type="InterPro" id="IPR011009">
    <property type="entry name" value="Kinase-like_dom_sf"/>
</dbReference>
<feature type="region of interest" description="Disordered" evidence="1">
    <location>
        <begin position="546"/>
        <end position="814"/>
    </location>
</feature>
<feature type="region of interest" description="Disordered" evidence="1">
    <location>
        <begin position="1043"/>
        <end position="1067"/>
    </location>
</feature>
<feature type="compositionally biased region" description="Polar residues" evidence="1">
    <location>
        <begin position="621"/>
        <end position="637"/>
    </location>
</feature>
<dbReference type="OrthoDB" id="5986190at2759"/>
<proteinExistence type="predicted"/>
<dbReference type="PANTHER" id="PTHR48011:SF4">
    <property type="entry name" value="MITOGEN-ACTIVATED PROTEIN KINASE KINASE KINASE 19"/>
    <property type="match status" value="1"/>
</dbReference>
<dbReference type="GO" id="GO:0007165">
    <property type="term" value="P:signal transduction"/>
    <property type="evidence" value="ECO:0007669"/>
    <property type="project" value="TreeGrafter"/>
</dbReference>
<sequence length="1067" mass="120085">MRLSVVGLFPFPFALICIHLTKYVEPAAAPPDTYDPHAHARHCMPLIVAKFVFVFLGASVASSFEVVNPDPTEGPTYLAFAVRDKVQAYLEENEQEKLKQIIAALFPQGDSVFPNDILPNNIDVFCTLLKISKGRWIKYFRRHKSLSDDKLPFDPTSKPPNWPEDTGDPTFLERFCKEQWKFCVPVIRQPFADLHFPPETILPIVYKKSLNSGGSATLWLIKLHPAYNQLISENEKTRLKDSADTFVLKTYFIAAAPTSYAREVEAFRRLQQDGGETGIIGFHGSFTRGHTHNVLLQYADKGTLEDYFRNEIPPVEPEEIIQFWEALFKIIDALRRIHQTQPDGGAFIFHGWHQDVKPENILVVSNGSENTSEWEFKLADLGTSHFKRVDASRQDSTASDSYGTRTYGAPECYRPDERSVHDKLRVGQNVDIWSLGCVYSELARWMKNQYKGVQAYRGERRNEISKIPEFRDADCFHNGDAMLTAVRESHRKSTTNLRTGDYITKAVVERMIPDMLDISLARPTAEKLWYKSKGIVAEARQELKYANNPASGERRASASRSAMSRSQTVPQHAPPAPPNPPPDISPPQSPTSDGSYQQGEIPYRPKRRSQHGRGDPDRISPLQSPINTDGQQSQSPDSIAEDDVWTGDPPSRDNPRRTAHQSRHADRSDISAKESLKQAIQKGPFVGPQSESSGMGAGRGHEGIVMNGGSARGIRHRYSDYSEGYSPSPRKSNSPDEMEHMAFKPTRHSRHISRGESSHSRVTSDNSTLSTTLEPVAQPPHTESPIPIPQMQDRSSAPAVQGTANSLTPPPERWSVEEALEWKRDRKDSGIQKPIPNPQLHDRLRKRDHVFLIDDSVTMTPHWKRVTRVFEALSYVLKDVDPNGLDLSFTISGDTLKKTKRTSKLVEMVKLRSKHLKGTTDMNLKLTEILATYQTELEKPKGFFGKPVLPRNLYILTDGIWEPNCDAAAPIKNLVNKLNKLDIGRVQVGIQFISFGENTAALERLDILDSRLGLKPDIVDHEPSDGDVWKMLLGSTNDYYDSQNEQQQAPTAVSQEGSSTRIDRDYT</sequence>
<dbReference type="SMART" id="SM00220">
    <property type="entry name" value="S_TKc"/>
    <property type="match status" value="1"/>
</dbReference>
<reference evidence="4 5" key="1">
    <citation type="submission" date="2016-04" db="EMBL/GenBank/DDBJ databases">
        <title>A degradative enzymes factory behind the ericoid mycorrhizal symbiosis.</title>
        <authorList>
            <consortium name="DOE Joint Genome Institute"/>
            <person name="Martino E."/>
            <person name="Morin E."/>
            <person name="Grelet G."/>
            <person name="Kuo A."/>
            <person name="Kohler A."/>
            <person name="Daghino S."/>
            <person name="Barry K."/>
            <person name="Choi C."/>
            <person name="Cichocki N."/>
            <person name="Clum A."/>
            <person name="Copeland A."/>
            <person name="Hainaut M."/>
            <person name="Haridas S."/>
            <person name="Labutti K."/>
            <person name="Lindquist E."/>
            <person name="Lipzen A."/>
            <person name="Khouja H.-R."/>
            <person name="Murat C."/>
            <person name="Ohm R."/>
            <person name="Olson A."/>
            <person name="Spatafora J."/>
            <person name="Veneault-Fourrey C."/>
            <person name="Henrissat B."/>
            <person name="Grigoriev I."/>
            <person name="Martin F."/>
            <person name="Perotto S."/>
        </authorList>
    </citation>
    <scope>NUCLEOTIDE SEQUENCE [LARGE SCALE GENOMIC DNA]</scope>
    <source>
        <strain evidence="4 5">E</strain>
    </source>
</reference>
<dbReference type="EMBL" id="KZ613786">
    <property type="protein sequence ID" value="PMD61845.1"/>
    <property type="molecule type" value="Genomic_DNA"/>
</dbReference>
<gene>
    <name evidence="4" type="ORF">K444DRAFT_628842</name>
</gene>
<protein>
    <recommendedName>
        <fullName evidence="6">Protein kinase domain-containing protein</fullName>
    </recommendedName>
</protein>
<feature type="compositionally biased region" description="Polar residues" evidence="1">
    <location>
        <begin position="760"/>
        <end position="773"/>
    </location>
</feature>
<dbReference type="GO" id="GO:0005524">
    <property type="term" value="F:ATP binding"/>
    <property type="evidence" value="ECO:0007669"/>
    <property type="project" value="InterPro"/>
</dbReference>
<dbReference type="CDD" id="cd00180">
    <property type="entry name" value="PKc"/>
    <property type="match status" value="1"/>
</dbReference>
<feature type="compositionally biased region" description="Basic and acidic residues" evidence="1">
    <location>
        <begin position="663"/>
        <end position="676"/>
    </location>
</feature>
<name>A0A2J6TFN9_9HELO</name>
<dbReference type="Gene3D" id="1.10.510.10">
    <property type="entry name" value="Transferase(Phosphotransferase) domain 1"/>
    <property type="match status" value="1"/>
</dbReference>
<dbReference type="InterPro" id="IPR052751">
    <property type="entry name" value="Plant_MAPKKK"/>
</dbReference>
<feature type="compositionally biased region" description="Pro residues" evidence="1">
    <location>
        <begin position="572"/>
        <end position="589"/>
    </location>
</feature>
<dbReference type="GO" id="GO:0004672">
    <property type="term" value="F:protein kinase activity"/>
    <property type="evidence" value="ECO:0007669"/>
    <property type="project" value="InterPro"/>
</dbReference>
<dbReference type="InterPro" id="IPR002035">
    <property type="entry name" value="VWF_A"/>
</dbReference>
<accession>A0A2J6TFN9</accession>
<feature type="compositionally biased region" description="Basic and acidic residues" evidence="1">
    <location>
        <begin position="733"/>
        <end position="742"/>
    </location>
</feature>
<evidence type="ECO:0000313" key="4">
    <source>
        <dbReference type="EMBL" id="PMD61845.1"/>
    </source>
</evidence>
<dbReference type="InterPro" id="IPR000719">
    <property type="entry name" value="Prot_kinase_dom"/>
</dbReference>
<dbReference type="STRING" id="1095630.A0A2J6TFN9"/>